<dbReference type="Gene3D" id="2.30.39.10">
    <property type="entry name" value="Alpha-1-antitrypsin, domain 1"/>
    <property type="match status" value="1"/>
</dbReference>
<evidence type="ECO:0000259" key="3">
    <source>
        <dbReference type="SMART" id="SM00093"/>
    </source>
</evidence>
<evidence type="ECO:0000313" key="4">
    <source>
        <dbReference type="EMBL" id="KAL2094214.1"/>
    </source>
</evidence>
<dbReference type="AlphaFoldDB" id="A0ABD1K4Z9"/>
<evidence type="ECO:0000256" key="2">
    <source>
        <dbReference type="SAM" id="MobiDB-lite"/>
    </source>
</evidence>
<evidence type="ECO:0000256" key="1">
    <source>
        <dbReference type="RuleBase" id="RU000411"/>
    </source>
</evidence>
<dbReference type="InterPro" id="IPR036186">
    <property type="entry name" value="Serpin_sf"/>
</dbReference>
<proteinExistence type="inferred from homology"/>
<dbReference type="Gene3D" id="3.30.497.10">
    <property type="entry name" value="Antithrombin, subunit I, domain 2"/>
    <property type="match status" value="1"/>
</dbReference>
<comment type="similarity">
    <text evidence="1">Belongs to the serpin family.</text>
</comment>
<dbReference type="InterPro" id="IPR000215">
    <property type="entry name" value="Serpin_fam"/>
</dbReference>
<dbReference type="PANTHER" id="PTHR11461">
    <property type="entry name" value="SERINE PROTEASE INHIBITOR, SERPIN"/>
    <property type="match status" value="1"/>
</dbReference>
<protein>
    <recommendedName>
        <fullName evidence="3">Serpin domain-containing protein</fullName>
    </recommendedName>
</protein>
<name>A0ABD1K4Z9_9TELE</name>
<dbReference type="InterPro" id="IPR023796">
    <property type="entry name" value="Serpin_dom"/>
</dbReference>
<feature type="domain" description="Serpin" evidence="3">
    <location>
        <begin position="84"/>
        <end position="424"/>
    </location>
</feature>
<dbReference type="InterPro" id="IPR042178">
    <property type="entry name" value="Serpin_sf_1"/>
</dbReference>
<evidence type="ECO:0000313" key="5">
    <source>
        <dbReference type="Proteomes" id="UP001591681"/>
    </source>
</evidence>
<dbReference type="InterPro" id="IPR042185">
    <property type="entry name" value="Serpin_sf_2"/>
</dbReference>
<dbReference type="EMBL" id="JBHFQA010000008">
    <property type="protein sequence ID" value="KAL2094214.1"/>
    <property type="molecule type" value="Genomic_DNA"/>
</dbReference>
<dbReference type="Pfam" id="PF00079">
    <property type="entry name" value="Serpin"/>
    <property type="match status" value="1"/>
</dbReference>
<dbReference type="SMART" id="SM00093">
    <property type="entry name" value="SERPIN"/>
    <property type="match status" value="1"/>
</dbReference>
<comment type="caution">
    <text evidence="4">The sequence shown here is derived from an EMBL/GenBank/DDBJ whole genome shotgun (WGS) entry which is preliminary data.</text>
</comment>
<feature type="region of interest" description="Disordered" evidence="2">
    <location>
        <begin position="46"/>
        <end position="67"/>
    </location>
</feature>
<gene>
    <name evidence="4" type="ORF">ACEWY4_008933</name>
</gene>
<organism evidence="4 5">
    <name type="scientific">Coilia grayii</name>
    <name type="common">Gray's grenadier anchovy</name>
    <dbReference type="NCBI Taxonomy" id="363190"/>
    <lineage>
        <taxon>Eukaryota</taxon>
        <taxon>Metazoa</taxon>
        <taxon>Chordata</taxon>
        <taxon>Craniata</taxon>
        <taxon>Vertebrata</taxon>
        <taxon>Euteleostomi</taxon>
        <taxon>Actinopterygii</taxon>
        <taxon>Neopterygii</taxon>
        <taxon>Teleostei</taxon>
        <taxon>Clupei</taxon>
        <taxon>Clupeiformes</taxon>
        <taxon>Clupeoidei</taxon>
        <taxon>Engraulidae</taxon>
        <taxon>Coilinae</taxon>
        <taxon>Coilia</taxon>
    </lineage>
</organism>
<sequence length="432" mass="47624">MSFPVEPKYYPSSFFRTHLDTVFLLAVLPPILSLSLSLSLYPSQDEAASSSPAEAPEKGGECDEAFSQESNQRALEASLTKLGVTLLEHLKPSPEEPNILISPLSIALALAQLALGARNETEAQLLQALHAQDLPCYHQLLSGLQHHLNTMAMQVASRLYLRPGFEVKKEFVQKSLHMYQSEPAPLTTVEEVNHWVEEVTKGHMTNFLPSIPPTVLLLLLNALHFKGDWESRFDKELTGKDRFYINSSTPVEVVMMQANKYPLSMLVDNELGAQVARFRFQNNTSFLVVMPIGTGQENVFTVAAKLNISDLYARLPSPSTMQVKLPKFTLEYKQELQQPLTRIGLGSLFSSPDLSGISEGPLQVSSVQHASAITLSEEGAEASAATAIQLLRFVPMFTVNMPFLFALTDDTTHVPLFLGLITNPNPHSPAAQ</sequence>
<dbReference type="SUPFAM" id="SSF56574">
    <property type="entry name" value="Serpins"/>
    <property type="match status" value="1"/>
</dbReference>
<dbReference type="PANTHER" id="PTHR11461:SF20">
    <property type="entry name" value="ALPHA-2-ANTIPLASMIN"/>
    <property type="match status" value="1"/>
</dbReference>
<dbReference type="Proteomes" id="UP001591681">
    <property type="component" value="Unassembled WGS sequence"/>
</dbReference>
<reference evidence="4 5" key="1">
    <citation type="submission" date="2024-09" db="EMBL/GenBank/DDBJ databases">
        <title>A chromosome-level genome assembly of Gray's grenadier anchovy, Coilia grayii.</title>
        <authorList>
            <person name="Fu Z."/>
        </authorList>
    </citation>
    <scope>NUCLEOTIDE SEQUENCE [LARGE SCALE GENOMIC DNA]</scope>
    <source>
        <strain evidence="4">G4</strain>
        <tissue evidence="4">Muscle</tissue>
    </source>
</reference>
<keyword evidence="5" id="KW-1185">Reference proteome</keyword>
<accession>A0ABD1K4Z9</accession>